<proteinExistence type="predicted"/>
<protein>
    <recommendedName>
        <fullName evidence="3">Bacterial repeat domain-containing protein</fullName>
    </recommendedName>
</protein>
<sequence length="339" mass="38346">MLTLLGYQSVTINGELYSLPLEKTFSQGDFLNLQAIPQNLFKGWCGDILSGQNPIEIDIQSDMTIGVLFEDAYEWAFPIDIETVDLPETYTDRITIGVSILSETQPSQLEEEYGCSLTVFSPDWKKYSRFIQAYQSEKNLYQWTIGVNPHGNIGSPVEVRTSRLYWNPSQFSDTGTYRMYQKLDDTLELVISDMRTETSYEVSGKESVKEYIIRWSIPFIFHLTTQPGWNLISLPIKPLDSTASTVFPETLLYAFENGTYVRPEILEPGKGYWIKATTDGYDLTGELLGSFTTTLDTGWHLIGGLDQSVEESFDSDCFNVAFGYQDGSYVVVSEFLAGK</sequence>
<name>A0A1V1P920_9BACT</name>
<organism evidence="1 2">
    <name type="scientific">Candidatus Magnetoglobus multicellularis str. Araruama</name>
    <dbReference type="NCBI Taxonomy" id="890399"/>
    <lineage>
        <taxon>Bacteria</taxon>
        <taxon>Pseudomonadati</taxon>
        <taxon>Thermodesulfobacteriota</taxon>
        <taxon>Desulfobacteria</taxon>
        <taxon>Desulfobacterales</taxon>
        <taxon>Desulfobacteraceae</taxon>
        <taxon>Candidatus Magnetoglobus</taxon>
    </lineage>
</organism>
<comment type="caution">
    <text evidence="1">The sequence shown here is derived from an EMBL/GenBank/DDBJ whole genome shotgun (WGS) entry which is preliminary data.</text>
</comment>
<reference evidence="2" key="1">
    <citation type="submission" date="2012-11" db="EMBL/GenBank/DDBJ databases">
        <authorList>
            <person name="Lucero-Rivera Y.E."/>
            <person name="Tovar-Ramirez D."/>
        </authorList>
    </citation>
    <scope>NUCLEOTIDE SEQUENCE [LARGE SCALE GENOMIC DNA]</scope>
    <source>
        <strain evidence="2">Araruama</strain>
    </source>
</reference>
<dbReference type="Proteomes" id="UP000189670">
    <property type="component" value="Unassembled WGS sequence"/>
</dbReference>
<dbReference type="EMBL" id="ATBP01000280">
    <property type="protein sequence ID" value="ETR71351.1"/>
    <property type="molecule type" value="Genomic_DNA"/>
</dbReference>
<accession>A0A1V1P920</accession>
<dbReference type="AlphaFoldDB" id="A0A1V1P920"/>
<evidence type="ECO:0000313" key="1">
    <source>
        <dbReference type="EMBL" id="ETR71351.1"/>
    </source>
</evidence>
<evidence type="ECO:0000313" key="2">
    <source>
        <dbReference type="Proteomes" id="UP000189670"/>
    </source>
</evidence>
<feature type="non-terminal residue" evidence="1">
    <location>
        <position position="339"/>
    </location>
</feature>
<gene>
    <name evidence="1" type="ORF">OMM_08176</name>
</gene>
<evidence type="ECO:0008006" key="3">
    <source>
        <dbReference type="Google" id="ProtNLM"/>
    </source>
</evidence>